<sequence>MGTSRALSRHRCRRHKRQFQPSLNSTQTSTSLLRREKTALQPIALRGRQLTLAHPKRHRLRFKNILTSTDGGGGLRRWLSEVHTANSGLERPNAMGGQNPITPWEAHLRDRFIHGVRPEIIRKRKRSLSLQSSYKWRSWRHIKRKAAAEGEVDGGEEEGDVEELTLVSYVAKLDTGRGIALIIRTHSAIDWRGS</sequence>
<protein>
    <submittedName>
        <fullName evidence="2">Uncharacterized protein</fullName>
    </submittedName>
</protein>
<gene>
    <name evidence="2" type="ORF">PLEPLA_LOCUS17887</name>
</gene>
<keyword evidence="3" id="KW-1185">Reference proteome</keyword>
<dbReference type="EMBL" id="CADEAL010001183">
    <property type="protein sequence ID" value="CAB1429907.1"/>
    <property type="molecule type" value="Genomic_DNA"/>
</dbReference>
<evidence type="ECO:0000313" key="2">
    <source>
        <dbReference type="EMBL" id="CAB1429907.1"/>
    </source>
</evidence>
<feature type="compositionally biased region" description="Low complexity" evidence="1">
    <location>
        <begin position="22"/>
        <end position="31"/>
    </location>
</feature>
<dbReference type="Proteomes" id="UP001153269">
    <property type="component" value="Unassembled WGS sequence"/>
</dbReference>
<proteinExistence type="predicted"/>
<name>A0A9N7UG74_PLEPL</name>
<comment type="caution">
    <text evidence="2">The sequence shown here is derived from an EMBL/GenBank/DDBJ whole genome shotgun (WGS) entry which is preliminary data.</text>
</comment>
<feature type="compositionally biased region" description="Basic residues" evidence="1">
    <location>
        <begin position="7"/>
        <end position="18"/>
    </location>
</feature>
<dbReference type="AlphaFoldDB" id="A0A9N7UG74"/>
<evidence type="ECO:0000256" key="1">
    <source>
        <dbReference type="SAM" id="MobiDB-lite"/>
    </source>
</evidence>
<evidence type="ECO:0000313" key="3">
    <source>
        <dbReference type="Proteomes" id="UP001153269"/>
    </source>
</evidence>
<feature type="region of interest" description="Disordered" evidence="1">
    <location>
        <begin position="1"/>
        <end position="31"/>
    </location>
</feature>
<organism evidence="2 3">
    <name type="scientific">Pleuronectes platessa</name>
    <name type="common">European plaice</name>
    <dbReference type="NCBI Taxonomy" id="8262"/>
    <lineage>
        <taxon>Eukaryota</taxon>
        <taxon>Metazoa</taxon>
        <taxon>Chordata</taxon>
        <taxon>Craniata</taxon>
        <taxon>Vertebrata</taxon>
        <taxon>Euteleostomi</taxon>
        <taxon>Actinopterygii</taxon>
        <taxon>Neopterygii</taxon>
        <taxon>Teleostei</taxon>
        <taxon>Neoteleostei</taxon>
        <taxon>Acanthomorphata</taxon>
        <taxon>Carangaria</taxon>
        <taxon>Pleuronectiformes</taxon>
        <taxon>Pleuronectoidei</taxon>
        <taxon>Pleuronectidae</taxon>
        <taxon>Pleuronectes</taxon>
    </lineage>
</organism>
<accession>A0A9N7UG74</accession>
<reference evidence="2" key="1">
    <citation type="submission" date="2020-03" db="EMBL/GenBank/DDBJ databases">
        <authorList>
            <person name="Weist P."/>
        </authorList>
    </citation>
    <scope>NUCLEOTIDE SEQUENCE</scope>
</reference>